<dbReference type="AlphaFoldDB" id="A0A6N4DHI4"/>
<protein>
    <recommendedName>
        <fullName evidence="1">Replication-associated protein G2P N-terminal domain-containing protein</fullName>
    </recommendedName>
</protein>
<proteinExistence type="predicted"/>
<evidence type="ECO:0000313" key="3">
    <source>
        <dbReference type="Proteomes" id="UP000241514"/>
    </source>
</evidence>
<dbReference type="Pfam" id="PF05144">
    <property type="entry name" value="Phage_CRI"/>
    <property type="match status" value="1"/>
</dbReference>
<dbReference type="EMBL" id="PYVG01000114">
    <property type="protein sequence ID" value="PTB88139.1"/>
    <property type="molecule type" value="Genomic_DNA"/>
</dbReference>
<name>A0A6N4DHI4_9GAMM</name>
<evidence type="ECO:0000259" key="1">
    <source>
        <dbReference type="Pfam" id="PF05144"/>
    </source>
</evidence>
<sequence length="201" mass="22620">MFIDWLKCYQDFDFDLPYIGETSEAIFDTLTGEILHEKQPTQRVTGSYSTSIAVRISGRRITVDGNPSRYGRIDNLFGYTTIEECISVFNNLLLSLGLPPFSRCTQIFRSQTPDGKRTVTTSNGCTVQRIDITSNFSVGEGNELAFIKSLATQRIKNSIPNLHTNGFTVDWLSKKGNASGTYQSFYGKHNEIELHQKSKII</sequence>
<dbReference type="Proteomes" id="UP000241514">
    <property type="component" value="Unassembled WGS sequence"/>
</dbReference>
<gene>
    <name evidence="2" type="ORF">C9928_06880</name>
</gene>
<dbReference type="InterPro" id="IPR022686">
    <property type="entry name" value="G2P_N"/>
</dbReference>
<dbReference type="GO" id="GO:0006260">
    <property type="term" value="P:DNA replication"/>
    <property type="evidence" value="ECO:0007669"/>
    <property type="project" value="InterPro"/>
</dbReference>
<accession>A0A6N4DHI4</accession>
<reference evidence="2 3" key="1">
    <citation type="submission" date="2018-03" db="EMBL/GenBank/DDBJ databases">
        <title>Cross-interface Injection: A General Nanoliter Liquid Handling Method Applied to Single Cells Genome Amplification Automated Nanoliter Liquid Handling Applied to Single Cell Multiple Displacement Amplification.</title>
        <authorList>
            <person name="Yun J."/>
            <person name="Xu P."/>
            <person name="Xu J."/>
            <person name="Dai X."/>
            <person name="Wang Y."/>
            <person name="Zheng X."/>
            <person name="Cao C."/>
            <person name="Yi Q."/>
            <person name="Zhu Y."/>
            <person name="Wang L."/>
            <person name="Dong Z."/>
            <person name="Huang Y."/>
            <person name="Huang L."/>
            <person name="Du W."/>
        </authorList>
    </citation>
    <scope>NUCLEOTIDE SEQUENCE [LARGE SCALE GENOMIC DNA]</scope>
    <source>
        <strain evidence="2 3">A9-4</strain>
    </source>
</reference>
<comment type="caution">
    <text evidence="2">The sequence shown here is derived from an EMBL/GenBank/DDBJ whole genome shotgun (WGS) entry which is preliminary data.</text>
</comment>
<feature type="domain" description="Replication-associated protein G2P N-terminal" evidence="1">
    <location>
        <begin position="3"/>
        <end position="195"/>
    </location>
</feature>
<evidence type="ECO:0000313" key="2">
    <source>
        <dbReference type="EMBL" id="PTB88139.1"/>
    </source>
</evidence>
<organism evidence="2 3">
    <name type="scientific">Pseudidiomarina aestuarii</name>
    <dbReference type="NCBI Taxonomy" id="624146"/>
    <lineage>
        <taxon>Bacteria</taxon>
        <taxon>Pseudomonadati</taxon>
        <taxon>Pseudomonadota</taxon>
        <taxon>Gammaproteobacteria</taxon>
        <taxon>Alteromonadales</taxon>
        <taxon>Idiomarinaceae</taxon>
        <taxon>Pseudidiomarina</taxon>
    </lineage>
</organism>
<feature type="non-terminal residue" evidence="2">
    <location>
        <position position="201"/>
    </location>
</feature>